<dbReference type="NCBIfam" id="TIGR03361">
    <property type="entry name" value="VI_Rhs_Vgr"/>
    <property type="match status" value="1"/>
</dbReference>
<dbReference type="Gene3D" id="2.30.110.50">
    <property type="match status" value="1"/>
</dbReference>
<dbReference type="RefSeq" id="WP_087270464.1">
    <property type="nucleotide sequence ID" value="NZ_JBJGBV010000004.1"/>
</dbReference>
<dbReference type="SUPFAM" id="SSF69279">
    <property type="entry name" value="Phage tail proteins"/>
    <property type="match status" value="2"/>
</dbReference>
<keyword evidence="3" id="KW-0964">Secreted</keyword>
<organism evidence="6 7">
    <name type="scientific">Pseudomonas caspiana</name>
    <dbReference type="NCBI Taxonomy" id="1451454"/>
    <lineage>
        <taxon>Bacteria</taxon>
        <taxon>Pseudomonadati</taxon>
        <taxon>Pseudomonadota</taxon>
        <taxon>Gammaproteobacteria</taxon>
        <taxon>Pseudomonadales</taxon>
        <taxon>Pseudomonadaceae</taxon>
        <taxon>Pseudomonas</taxon>
    </lineage>
</organism>
<dbReference type="InterPro" id="IPR037026">
    <property type="entry name" value="Vgr_OB-fold_dom_sf"/>
</dbReference>
<dbReference type="GO" id="GO:0005576">
    <property type="term" value="C:extracellular region"/>
    <property type="evidence" value="ECO:0007669"/>
    <property type="project" value="UniProtKB-SubCell"/>
</dbReference>
<dbReference type="InterPro" id="IPR006531">
    <property type="entry name" value="Gp5/Vgr_OB"/>
</dbReference>
<sequence>MATSQVNREISVTSTLARDVLLFRGMQATEGLSSLSEYNLELYSERVDLNIDALLATHMTVTVNLRRGGQRYFSGLVTRFVVTGRSGRYATYKATLRPWLWFLTLNSNCRIFQNQSVPEILKSVFAKYSIADVDVSSLSGTYSPLNYCVQYRESDFNFVSRLLEQEGIYYYIKSSLNQHTLVLADSYSAHAPASGYAEIDYMPAAENASPDSEVIYDWQMGGEVQSGAFVLQDFDFEKPSANLLAKSVLSRGYGQSSYEHYEYPGKYKERRDGEAYARLRLEALHGGYRLVQGATRARGLFPGVLFTLTSHPRSDQNIQMLMVKATYVLSSDAYEPTPVREPTPVFTSEFIAMPSQQEFRPALVTRKPLITGPQTAIVVGKEGEEVWTDQYGRIKVQFHWDREGQGNETSSCWVRVAQIWAGKRWGTLFLPRIGQEVVVSFLEGDPDQPLVTGSVYNAECMPPYTLPEHALRSTMKSQSTAPGGGSNELRFDDKQGAEQVFLHAEKNLDQRIKQDSLDWVGRDRHSKVVGTLREQVGGDRHSSVGGDHYEKVDGGLSISSGRNMVFDSGMKFGVVADLDVHIKAGMNVVIEAGASITLKAGAAFMTIGPAIVASAIPLPLPQASAAANAMALAANTGPAGVPLTPKEADDGKSKS</sequence>
<evidence type="ECO:0000313" key="7">
    <source>
        <dbReference type="Proteomes" id="UP000195440"/>
    </source>
</evidence>
<dbReference type="Gene3D" id="4.10.220.110">
    <property type="match status" value="1"/>
</dbReference>
<dbReference type="InterPro" id="IPR050708">
    <property type="entry name" value="T6SS_VgrG/RHS"/>
</dbReference>
<evidence type="ECO:0000256" key="2">
    <source>
        <dbReference type="ARBA" id="ARBA00005558"/>
    </source>
</evidence>
<dbReference type="OrthoDB" id="9762420at2"/>
<evidence type="ECO:0000313" key="6">
    <source>
        <dbReference type="EMBL" id="OUM72423.1"/>
    </source>
</evidence>
<dbReference type="Proteomes" id="UP000195440">
    <property type="component" value="Unassembled WGS sequence"/>
</dbReference>
<dbReference type="Pfam" id="PF05954">
    <property type="entry name" value="Phage_GPD"/>
    <property type="match status" value="1"/>
</dbReference>
<dbReference type="InterPro" id="IPR006533">
    <property type="entry name" value="T6SS_Vgr_RhsGE"/>
</dbReference>
<evidence type="ECO:0000256" key="3">
    <source>
        <dbReference type="ARBA" id="ARBA00022525"/>
    </source>
</evidence>
<dbReference type="InterPro" id="IPR054030">
    <property type="entry name" value="Gp5_Vgr_C"/>
</dbReference>
<feature type="domain" description="Gp5/Type VI secretion system Vgr C-terminal trimerisation" evidence="5">
    <location>
        <begin position="473"/>
        <end position="565"/>
    </location>
</feature>
<name>A0A1Y3P4D7_9PSED</name>
<dbReference type="Pfam" id="PF04717">
    <property type="entry name" value="Phage_base_V"/>
    <property type="match status" value="1"/>
</dbReference>
<proteinExistence type="inferred from homology"/>
<dbReference type="NCBIfam" id="TIGR01646">
    <property type="entry name" value="vgr_GE"/>
    <property type="match status" value="1"/>
</dbReference>
<dbReference type="PANTHER" id="PTHR32305:SF15">
    <property type="entry name" value="PROTEIN RHSA-RELATED"/>
    <property type="match status" value="1"/>
</dbReference>
<dbReference type="InterPro" id="IPR017847">
    <property type="entry name" value="T6SS_RhsGE_Vgr_subset"/>
</dbReference>
<evidence type="ECO:0000259" key="5">
    <source>
        <dbReference type="Pfam" id="PF22178"/>
    </source>
</evidence>
<comment type="subcellular location">
    <subcellularLocation>
        <location evidence="1">Secreted</location>
    </subcellularLocation>
</comment>
<comment type="similarity">
    <text evidence="2">Belongs to the VgrG protein family.</text>
</comment>
<dbReference type="SUPFAM" id="SSF69255">
    <property type="entry name" value="gp5 N-terminal domain-like"/>
    <property type="match status" value="1"/>
</dbReference>
<dbReference type="Gene3D" id="3.55.50.10">
    <property type="entry name" value="Baseplate protein-like domains"/>
    <property type="match status" value="1"/>
</dbReference>
<dbReference type="Gene3D" id="2.40.50.230">
    <property type="entry name" value="Gp5 N-terminal domain"/>
    <property type="match status" value="1"/>
</dbReference>
<evidence type="ECO:0000259" key="4">
    <source>
        <dbReference type="Pfam" id="PF04717"/>
    </source>
</evidence>
<feature type="domain" description="Gp5/Type VI secretion system Vgr protein OB-fold" evidence="4">
    <location>
        <begin position="388"/>
        <end position="456"/>
    </location>
</feature>
<protein>
    <submittedName>
        <fullName evidence="6">Type VI secretion protein ImpA</fullName>
    </submittedName>
</protein>
<reference evidence="6 7" key="1">
    <citation type="journal article" date="2017" name="Syst. Appl. Microbiol.">
        <title>Pseudomonas caspiana sp. nov., a citrus pathogen in the Pseudomonas syringae phylogenetic group.</title>
        <authorList>
            <person name="Busquets A."/>
            <person name="Gomila M."/>
            <person name="Beiki F."/>
            <person name="Mulet M."/>
            <person name="Rahimian H."/>
            <person name="Garcia-Valdes E."/>
            <person name="Lalucat J."/>
        </authorList>
    </citation>
    <scope>NUCLEOTIDE SEQUENCE [LARGE SCALE GENOMIC DNA]</scope>
    <source>
        <strain evidence="6 7">FBF102</strain>
    </source>
</reference>
<dbReference type="AlphaFoldDB" id="A0A1Y3P4D7"/>
<keyword evidence="7" id="KW-1185">Reference proteome</keyword>
<dbReference type="PANTHER" id="PTHR32305">
    <property type="match status" value="1"/>
</dbReference>
<comment type="caution">
    <text evidence="6">The sequence shown here is derived from an EMBL/GenBank/DDBJ whole genome shotgun (WGS) entry which is preliminary data.</text>
</comment>
<evidence type="ECO:0000256" key="1">
    <source>
        <dbReference type="ARBA" id="ARBA00004613"/>
    </source>
</evidence>
<dbReference type="Pfam" id="PF22178">
    <property type="entry name" value="Gp5_trimer_C"/>
    <property type="match status" value="1"/>
</dbReference>
<dbReference type="EMBL" id="LOHF01000016">
    <property type="protein sequence ID" value="OUM72423.1"/>
    <property type="molecule type" value="Genomic_DNA"/>
</dbReference>
<gene>
    <name evidence="6" type="ORF">AUC60_17770</name>
</gene>
<dbReference type="SUPFAM" id="SSF69349">
    <property type="entry name" value="Phage fibre proteins"/>
    <property type="match status" value="1"/>
</dbReference>
<accession>A0A1Y3P4D7</accession>